<reference evidence="2" key="1">
    <citation type="submission" date="2020-04" db="EMBL/GenBank/DDBJ databases">
        <title>Genome Assembly and Annotation of Botryosphaeria dothidea sdau 11-99, a Latent Pathogen of Apple Fruit Ring Rot in China.</title>
        <authorList>
            <person name="Yu C."/>
            <person name="Diao Y."/>
            <person name="Lu Q."/>
            <person name="Zhao J."/>
            <person name="Cui S."/>
            <person name="Peng C."/>
            <person name="He B."/>
            <person name="Liu H."/>
        </authorList>
    </citation>
    <scope>NUCLEOTIDE SEQUENCE [LARGE SCALE GENOMIC DNA]</scope>
    <source>
        <strain evidence="2">Sdau11-99</strain>
    </source>
</reference>
<gene>
    <name evidence="2" type="ORF">GTA08_BOTSDO08227</name>
</gene>
<dbReference type="Proteomes" id="UP000572817">
    <property type="component" value="Unassembled WGS sequence"/>
</dbReference>
<keyword evidence="3" id="KW-1185">Reference proteome</keyword>
<comment type="caution">
    <text evidence="2">The sequence shown here is derived from an EMBL/GenBank/DDBJ whole genome shotgun (WGS) entry which is preliminary data.</text>
</comment>
<dbReference type="AlphaFoldDB" id="A0A8H4IPP9"/>
<organism evidence="2 3">
    <name type="scientific">Botryosphaeria dothidea</name>
    <dbReference type="NCBI Taxonomy" id="55169"/>
    <lineage>
        <taxon>Eukaryota</taxon>
        <taxon>Fungi</taxon>
        <taxon>Dikarya</taxon>
        <taxon>Ascomycota</taxon>
        <taxon>Pezizomycotina</taxon>
        <taxon>Dothideomycetes</taxon>
        <taxon>Dothideomycetes incertae sedis</taxon>
        <taxon>Botryosphaeriales</taxon>
        <taxon>Botryosphaeriaceae</taxon>
        <taxon>Botryosphaeria</taxon>
    </lineage>
</organism>
<feature type="compositionally biased region" description="Acidic residues" evidence="1">
    <location>
        <begin position="75"/>
        <end position="91"/>
    </location>
</feature>
<proteinExistence type="predicted"/>
<accession>A0A8H4IPP9</accession>
<sequence length="187" mass="21025">MASSFSFSSASSAANSTAAAPDSSDLLSDMSIPTTPGYEFSDDDDSQREINNDPEGSDVEPVDEEHHLQYAWIHEDEDEDDEDLEDSDPETEIYGCDEGAINTIQPIHTARINAWVLSLPDPIEMDPLPITDENEPTNGFDPEDIALMDLHNELYRRNEAPVEWADGFEEVRNWVDSLPIFFDWGRD</sequence>
<name>A0A8H4IPP9_9PEZI</name>
<evidence type="ECO:0000313" key="3">
    <source>
        <dbReference type="Proteomes" id="UP000572817"/>
    </source>
</evidence>
<feature type="compositionally biased region" description="Low complexity" evidence="1">
    <location>
        <begin position="1"/>
        <end position="24"/>
    </location>
</feature>
<evidence type="ECO:0000313" key="2">
    <source>
        <dbReference type="EMBL" id="KAF4303893.1"/>
    </source>
</evidence>
<dbReference type="EMBL" id="WWBZ02000051">
    <property type="protein sequence ID" value="KAF4303893.1"/>
    <property type="molecule type" value="Genomic_DNA"/>
</dbReference>
<protein>
    <submittedName>
        <fullName evidence="2">Uncharacterized protein</fullName>
    </submittedName>
</protein>
<feature type="region of interest" description="Disordered" evidence="1">
    <location>
        <begin position="1"/>
        <end position="94"/>
    </location>
</feature>
<evidence type="ECO:0000256" key="1">
    <source>
        <dbReference type="SAM" id="MobiDB-lite"/>
    </source>
</evidence>